<dbReference type="InterPro" id="IPR016181">
    <property type="entry name" value="Acyl_CoA_acyltransferase"/>
</dbReference>
<feature type="domain" description="N-acetyltransferase" evidence="1">
    <location>
        <begin position="1"/>
        <end position="131"/>
    </location>
</feature>
<sequence length="193" mass="23154">MDWFEKLNDYFPVHEMKSKEHMEMLLKERGDVYYKDEGEHHVVMYAEFPEFIFIDYLYVAGTARGQGLGHQLIEKLKKHNKPIILEVEPVDYNDTDTEKRLHFYKREGFTHATSIGYNRRSLATNEDSPLEILYWSPTDQGEESIYEQMRHMYEHIHTYKDEVIYGKRYQTADEVLKYGDDLNKDNILDELKK</sequence>
<reference evidence="2 3" key="1">
    <citation type="submission" date="2018-05" db="EMBL/GenBank/DDBJ databases">
        <title>Genomic Encyclopedia of Type Strains, Phase IV (KMG-IV): sequencing the most valuable type-strain genomes for metagenomic binning, comparative biology and taxonomic classification.</title>
        <authorList>
            <person name="Goeker M."/>
        </authorList>
    </citation>
    <scope>NUCLEOTIDE SEQUENCE [LARGE SCALE GENOMIC DNA]</scope>
    <source>
        <strain evidence="2 3">DSM 22440</strain>
    </source>
</reference>
<protein>
    <submittedName>
        <fullName evidence="2">Acetyltransferase (GNAT) family protein</fullName>
    </submittedName>
</protein>
<keyword evidence="2" id="KW-0808">Transferase</keyword>
<organism evidence="2 3">
    <name type="scientific">Streptohalobacillus salinus</name>
    <dbReference type="NCBI Taxonomy" id="621096"/>
    <lineage>
        <taxon>Bacteria</taxon>
        <taxon>Bacillati</taxon>
        <taxon>Bacillota</taxon>
        <taxon>Bacilli</taxon>
        <taxon>Bacillales</taxon>
        <taxon>Bacillaceae</taxon>
        <taxon>Streptohalobacillus</taxon>
    </lineage>
</organism>
<dbReference type="CDD" id="cd04301">
    <property type="entry name" value="NAT_SF"/>
    <property type="match status" value="1"/>
</dbReference>
<dbReference type="RefSeq" id="WP_110250222.1">
    <property type="nucleotide sequence ID" value="NZ_QJJR01000001.1"/>
</dbReference>
<name>A0A2V3WHS5_9BACI</name>
<dbReference type="SUPFAM" id="SSF55729">
    <property type="entry name" value="Acyl-CoA N-acyltransferases (Nat)"/>
    <property type="match status" value="1"/>
</dbReference>
<dbReference type="OrthoDB" id="2425381at2"/>
<proteinExistence type="predicted"/>
<accession>A0A2V3WHS5</accession>
<evidence type="ECO:0000259" key="1">
    <source>
        <dbReference type="PROSITE" id="PS51186"/>
    </source>
</evidence>
<dbReference type="PROSITE" id="PS51186">
    <property type="entry name" value="GNAT"/>
    <property type="match status" value="1"/>
</dbReference>
<dbReference type="Pfam" id="PF13508">
    <property type="entry name" value="Acetyltransf_7"/>
    <property type="match status" value="1"/>
</dbReference>
<comment type="caution">
    <text evidence="2">The sequence shown here is derived from an EMBL/GenBank/DDBJ whole genome shotgun (WGS) entry which is preliminary data.</text>
</comment>
<evidence type="ECO:0000313" key="3">
    <source>
        <dbReference type="Proteomes" id="UP000247922"/>
    </source>
</evidence>
<dbReference type="EMBL" id="QJJR01000001">
    <property type="protein sequence ID" value="PXW93127.1"/>
    <property type="molecule type" value="Genomic_DNA"/>
</dbReference>
<keyword evidence="3" id="KW-1185">Reference proteome</keyword>
<dbReference type="AlphaFoldDB" id="A0A2V3WHS5"/>
<gene>
    <name evidence="2" type="ORF">DES38_101210</name>
</gene>
<dbReference type="InterPro" id="IPR000182">
    <property type="entry name" value="GNAT_dom"/>
</dbReference>
<dbReference type="Gene3D" id="3.40.630.30">
    <property type="match status" value="1"/>
</dbReference>
<evidence type="ECO:0000313" key="2">
    <source>
        <dbReference type="EMBL" id="PXW93127.1"/>
    </source>
</evidence>
<dbReference type="GO" id="GO:0016747">
    <property type="term" value="F:acyltransferase activity, transferring groups other than amino-acyl groups"/>
    <property type="evidence" value="ECO:0007669"/>
    <property type="project" value="InterPro"/>
</dbReference>
<dbReference type="Proteomes" id="UP000247922">
    <property type="component" value="Unassembled WGS sequence"/>
</dbReference>